<gene>
    <name evidence="1" type="ORF">WJ96_05130</name>
</gene>
<proteinExistence type="predicted"/>
<accession>A0AAW3MWI9</accession>
<evidence type="ECO:0000313" key="1">
    <source>
        <dbReference type="EMBL" id="KVP97955.1"/>
    </source>
</evidence>
<dbReference type="Proteomes" id="UP000056453">
    <property type="component" value="Unassembled WGS sequence"/>
</dbReference>
<keyword evidence="2" id="KW-1185">Reference proteome</keyword>
<evidence type="ECO:0000313" key="2">
    <source>
        <dbReference type="Proteomes" id="UP000056453"/>
    </source>
</evidence>
<comment type="caution">
    <text evidence="1">The sequence shown here is derived from an EMBL/GenBank/DDBJ whole genome shotgun (WGS) entry which is preliminary data.</text>
</comment>
<protein>
    <recommendedName>
        <fullName evidence="3">Type 4 secretion system PilS N-terminal domain-containing protein</fullName>
    </recommendedName>
</protein>
<sequence length="154" mass="15520">MFSLIITIISIALVVALVAATMYSGGDTLTNGRTTADAAAFVTGAQQIGGAQVMHLSLEGQAAATVSGGTAGTDLVLDKYLASAPVVKQDATGGWLLDTVNRLVTNKVAADTVCTQINKTAGVAAAQQASAAAADFAGLPYGCVSATKTFQFKY</sequence>
<name>A0AAW3MWI9_9BURK</name>
<reference evidence="1 2" key="1">
    <citation type="submission" date="2015-11" db="EMBL/GenBank/DDBJ databases">
        <title>Expanding the genomic diversity of Burkholderia species for the development of highly accurate diagnostics.</title>
        <authorList>
            <person name="Sahl J."/>
            <person name="Keim P."/>
            <person name="Wagner D."/>
        </authorList>
    </citation>
    <scope>NUCLEOTIDE SEQUENCE [LARGE SCALE GENOMIC DNA]</scope>
    <source>
        <strain evidence="1 2">MSMB1808WGS</strain>
    </source>
</reference>
<dbReference type="EMBL" id="LPBJ01000047">
    <property type="protein sequence ID" value="KVP97955.1"/>
    <property type="molecule type" value="Genomic_DNA"/>
</dbReference>
<evidence type="ECO:0008006" key="3">
    <source>
        <dbReference type="Google" id="ProtNLM"/>
    </source>
</evidence>
<dbReference type="RefSeq" id="WP_059924823.1">
    <property type="nucleotide sequence ID" value="NZ_LPBG01000047.1"/>
</dbReference>
<organism evidence="1 2">
    <name type="scientific">Burkholderia ubonensis</name>
    <dbReference type="NCBI Taxonomy" id="101571"/>
    <lineage>
        <taxon>Bacteria</taxon>
        <taxon>Pseudomonadati</taxon>
        <taxon>Pseudomonadota</taxon>
        <taxon>Betaproteobacteria</taxon>
        <taxon>Burkholderiales</taxon>
        <taxon>Burkholderiaceae</taxon>
        <taxon>Burkholderia</taxon>
        <taxon>Burkholderia cepacia complex</taxon>
    </lineage>
</organism>
<dbReference type="AlphaFoldDB" id="A0AAW3MWI9"/>